<dbReference type="SMART" id="SM01230">
    <property type="entry name" value="Gln-synt_C"/>
    <property type="match status" value="1"/>
</dbReference>
<comment type="similarity">
    <text evidence="4 5">Belongs to the glutamine synthetase family.</text>
</comment>
<evidence type="ECO:0000313" key="8">
    <source>
        <dbReference type="EMBL" id="MFK4752050.1"/>
    </source>
</evidence>
<keyword evidence="2" id="KW-0547">Nucleotide-binding</keyword>
<dbReference type="PANTHER" id="PTHR43785:SF14">
    <property type="entry name" value="GLUTAMINE SYNTHETASE"/>
    <property type="match status" value="1"/>
</dbReference>
<evidence type="ECO:0000256" key="5">
    <source>
        <dbReference type="RuleBase" id="RU000384"/>
    </source>
</evidence>
<dbReference type="EMBL" id="JBBKTX010000006">
    <property type="protein sequence ID" value="MFK4752050.1"/>
    <property type="molecule type" value="Genomic_DNA"/>
</dbReference>
<keyword evidence="3" id="KW-0067">ATP-binding</keyword>
<protein>
    <submittedName>
        <fullName evidence="8">Type III glutamate--ammonia ligase</fullName>
        <ecNumber evidence="8">6.3.1.2</ecNumber>
    </submittedName>
</protein>
<dbReference type="GO" id="GO:0004356">
    <property type="term" value="F:glutamine synthetase activity"/>
    <property type="evidence" value="ECO:0007669"/>
    <property type="project" value="UniProtKB-EC"/>
</dbReference>
<dbReference type="Gene3D" id="3.10.20.70">
    <property type="entry name" value="Glutamine synthetase, N-terminal domain"/>
    <property type="match status" value="1"/>
</dbReference>
<name>A0ABW8NH24_9GAMM</name>
<dbReference type="InterPro" id="IPR014746">
    <property type="entry name" value="Gln_synth/guanido_kin_cat_dom"/>
</dbReference>
<dbReference type="Proteomes" id="UP001620597">
    <property type="component" value="Unassembled WGS sequence"/>
</dbReference>
<feature type="domain" description="GS beta-grasp" evidence="6">
    <location>
        <begin position="30"/>
        <end position="122"/>
    </location>
</feature>
<evidence type="ECO:0000313" key="9">
    <source>
        <dbReference type="Proteomes" id="UP001620597"/>
    </source>
</evidence>
<proteinExistence type="inferred from homology"/>
<evidence type="ECO:0000256" key="4">
    <source>
        <dbReference type="PROSITE-ProRule" id="PRU01330"/>
    </source>
</evidence>
<dbReference type="InterPro" id="IPR008146">
    <property type="entry name" value="Gln_synth_cat_dom"/>
</dbReference>
<dbReference type="InterPro" id="IPR036651">
    <property type="entry name" value="Gln_synt_N_sf"/>
</dbReference>
<dbReference type="SUPFAM" id="SSF54368">
    <property type="entry name" value="Glutamine synthetase, N-terminal domain"/>
    <property type="match status" value="1"/>
</dbReference>
<dbReference type="EC" id="6.3.1.2" evidence="8"/>
<evidence type="ECO:0000259" key="7">
    <source>
        <dbReference type="PROSITE" id="PS51987"/>
    </source>
</evidence>
<keyword evidence="9" id="KW-1185">Reference proteome</keyword>
<dbReference type="PROSITE" id="PS51986">
    <property type="entry name" value="GS_BETA_GRASP"/>
    <property type="match status" value="1"/>
</dbReference>
<dbReference type="RefSeq" id="WP_416205387.1">
    <property type="nucleotide sequence ID" value="NZ_JBBKTX010000006.1"/>
</dbReference>
<sequence>MSATTPTISTVWQCPQDNALEAAQQFLAAHGVQFILAQFVDVHGGIKSKSVPVQCLPGLTTDGAGFAGGAILGFDMSPQDPEFMMVADLNTLVLMPWMPGYACIRGVGMVGDQPCEMDPRNVLLKQTERLSKRGLRLMTGLEPEFYLLKQDADGHISPFDSTDTLERPTYDYRGLTRNAGFIEGLYGALTKVGLEVYQIDHEDANGQFEINFKYDEAVKSADNMQFFKMAAKEIANNEGAICSFIPKLSATTTGNGMHVHCSLVNEAGDNVFHDASDPSGMGLSRTAYQFIAGVMAHAEALAALLCPSVNSYKRLITGTPAAPSWAPVFIAYGDNNRSAMVRIPYGRIEVRIGDSSMNPYLATAAIIAAGLDGIDRELTPPEPQSLNFYDLTLQQVSELGVDRLPENLDLALTALEQDSLLAETLGERLIASFLKLKRQEWQDYHRSVSEWELQRYLTFY</sequence>
<dbReference type="PANTHER" id="PTHR43785">
    <property type="entry name" value="GAMMA-GLUTAMYLPUTRESCINE SYNTHETASE"/>
    <property type="match status" value="1"/>
</dbReference>
<dbReference type="NCBIfam" id="TIGR03105">
    <property type="entry name" value="gln_synth_III"/>
    <property type="match status" value="1"/>
</dbReference>
<dbReference type="Pfam" id="PF00120">
    <property type="entry name" value="Gln-synt_C"/>
    <property type="match status" value="1"/>
</dbReference>
<dbReference type="InterPro" id="IPR008147">
    <property type="entry name" value="Gln_synt_N"/>
</dbReference>
<keyword evidence="1 8" id="KW-0436">Ligase</keyword>
<evidence type="ECO:0000259" key="6">
    <source>
        <dbReference type="PROSITE" id="PS51986"/>
    </source>
</evidence>
<feature type="domain" description="GS catalytic" evidence="7">
    <location>
        <begin position="119"/>
        <end position="460"/>
    </location>
</feature>
<evidence type="ECO:0000256" key="1">
    <source>
        <dbReference type="ARBA" id="ARBA00022598"/>
    </source>
</evidence>
<comment type="caution">
    <text evidence="8">The sequence shown here is derived from an EMBL/GenBank/DDBJ whole genome shotgun (WGS) entry which is preliminary data.</text>
</comment>
<dbReference type="InterPro" id="IPR017536">
    <property type="entry name" value="Glutamine_synthetase_typeIII"/>
</dbReference>
<evidence type="ECO:0000256" key="3">
    <source>
        <dbReference type="ARBA" id="ARBA00022840"/>
    </source>
</evidence>
<evidence type="ECO:0000256" key="2">
    <source>
        <dbReference type="ARBA" id="ARBA00022741"/>
    </source>
</evidence>
<dbReference type="PROSITE" id="PS51987">
    <property type="entry name" value="GS_CATALYTIC"/>
    <property type="match status" value="1"/>
</dbReference>
<accession>A0ABW8NH24</accession>
<gene>
    <name evidence="8" type="primary">glnT</name>
    <name evidence="8" type="ORF">WG929_06485</name>
</gene>
<dbReference type="Gene3D" id="3.30.590.10">
    <property type="entry name" value="Glutamine synthetase/guanido kinase, catalytic domain"/>
    <property type="match status" value="1"/>
</dbReference>
<organism evidence="8 9">
    <name type="scientific">Oceanobacter antarcticus</name>
    <dbReference type="NCBI Taxonomy" id="3133425"/>
    <lineage>
        <taxon>Bacteria</taxon>
        <taxon>Pseudomonadati</taxon>
        <taxon>Pseudomonadota</taxon>
        <taxon>Gammaproteobacteria</taxon>
        <taxon>Oceanospirillales</taxon>
        <taxon>Oceanospirillaceae</taxon>
        <taxon>Oceanobacter</taxon>
    </lineage>
</organism>
<dbReference type="SUPFAM" id="SSF55931">
    <property type="entry name" value="Glutamine synthetase/guanido kinase"/>
    <property type="match status" value="1"/>
</dbReference>
<reference evidence="8 9" key="1">
    <citation type="submission" date="2024-03" db="EMBL/GenBank/DDBJ databases">
        <title>High-quality draft genome sequence of Oceanobacter sp. wDCs-4.</title>
        <authorList>
            <person name="Dong C."/>
        </authorList>
    </citation>
    <scope>NUCLEOTIDE SEQUENCE [LARGE SCALE GENOMIC DNA]</scope>
    <source>
        <strain evidence="9">wDCs-4</strain>
    </source>
</reference>